<evidence type="ECO:0000256" key="1">
    <source>
        <dbReference type="SAM" id="MobiDB-lite"/>
    </source>
</evidence>
<feature type="region of interest" description="Disordered" evidence="1">
    <location>
        <begin position="130"/>
        <end position="151"/>
    </location>
</feature>
<keyword evidence="3" id="KW-1185">Reference proteome</keyword>
<name>A0A892ZI18_9NEIS</name>
<protein>
    <submittedName>
        <fullName evidence="2">Uncharacterized protein</fullName>
    </submittedName>
</protein>
<accession>A0A892ZI18</accession>
<proteinExistence type="predicted"/>
<dbReference type="EMBL" id="CP069798">
    <property type="protein sequence ID" value="QRQ82283.1"/>
    <property type="molecule type" value="Genomic_DNA"/>
</dbReference>
<feature type="compositionally biased region" description="Basic and acidic residues" evidence="1">
    <location>
        <begin position="130"/>
        <end position="144"/>
    </location>
</feature>
<reference evidence="2" key="1">
    <citation type="submission" date="2021-02" db="EMBL/GenBank/DDBJ databases">
        <title>Neisseriaceae sp. 26B isolated from the cloaca of a Common Toad-headed Turtle (Mesoclemmys nasuta).</title>
        <authorList>
            <person name="Spergser J."/>
            <person name="Busse H.-J."/>
        </authorList>
    </citation>
    <scope>NUCLEOTIDE SEQUENCE</scope>
    <source>
        <strain evidence="2">26B</strain>
    </source>
</reference>
<sequence>MAKIRLGSNLHDVQQRYPQAQITRSSDGDGAALVSIVLTPAIGLIAYTGEDDPAVALDMHRPISYLETDSPACRTAAGVHPQMALATAEQYYGPVRQITLSEIEARQFVEFAHQPDGLQFQIDDSGIFKGNERTSRRHQPDARISHISVGL</sequence>
<dbReference type="RefSeq" id="WP_230339565.1">
    <property type="nucleotide sequence ID" value="NZ_CP069798.1"/>
</dbReference>
<dbReference type="Proteomes" id="UP000653156">
    <property type="component" value="Chromosome"/>
</dbReference>
<evidence type="ECO:0000313" key="3">
    <source>
        <dbReference type="Proteomes" id="UP000653156"/>
    </source>
</evidence>
<organism evidence="2 3">
    <name type="scientific">Paralysiella testudinis</name>
    <dbReference type="NCBI Taxonomy" id="2809020"/>
    <lineage>
        <taxon>Bacteria</taxon>
        <taxon>Pseudomonadati</taxon>
        <taxon>Pseudomonadota</taxon>
        <taxon>Betaproteobacteria</taxon>
        <taxon>Neisseriales</taxon>
        <taxon>Neisseriaceae</taxon>
        <taxon>Paralysiella</taxon>
    </lineage>
</organism>
<evidence type="ECO:0000313" key="2">
    <source>
        <dbReference type="EMBL" id="QRQ82283.1"/>
    </source>
</evidence>
<dbReference type="KEGG" id="ptes:JQU52_02385"/>
<gene>
    <name evidence="2" type="ORF">JQU52_02385</name>
</gene>
<dbReference type="AlphaFoldDB" id="A0A892ZI18"/>